<evidence type="ECO:0000313" key="3">
    <source>
        <dbReference type="Proteomes" id="UP001139516"/>
    </source>
</evidence>
<feature type="compositionally biased region" description="Polar residues" evidence="1">
    <location>
        <begin position="24"/>
        <end position="33"/>
    </location>
</feature>
<evidence type="ECO:0000256" key="1">
    <source>
        <dbReference type="SAM" id="MobiDB-lite"/>
    </source>
</evidence>
<dbReference type="AlphaFoldDB" id="A0A9X1YDV8"/>
<dbReference type="Proteomes" id="UP001139516">
    <property type="component" value="Unassembled WGS sequence"/>
</dbReference>
<dbReference type="RefSeq" id="WP_248669366.1">
    <property type="nucleotide sequence ID" value="NZ_JALPRX010000116.1"/>
</dbReference>
<comment type="caution">
    <text evidence="2">The sequence shown here is derived from an EMBL/GenBank/DDBJ whole genome shotgun (WGS) entry which is preliminary data.</text>
</comment>
<organism evidence="2 3">
    <name type="scientific">Roseomonas acroporae</name>
    <dbReference type="NCBI Taxonomy" id="2937791"/>
    <lineage>
        <taxon>Bacteria</taxon>
        <taxon>Pseudomonadati</taxon>
        <taxon>Pseudomonadota</taxon>
        <taxon>Alphaproteobacteria</taxon>
        <taxon>Acetobacterales</taxon>
        <taxon>Roseomonadaceae</taxon>
        <taxon>Roseomonas</taxon>
    </lineage>
</organism>
<accession>A0A9X1YDV8</accession>
<protein>
    <submittedName>
        <fullName evidence="2">Uncharacterized protein</fullName>
    </submittedName>
</protein>
<dbReference type="EMBL" id="JALPRX010000116">
    <property type="protein sequence ID" value="MCK8787313.1"/>
    <property type="molecule type" value="Genomic_DNA"/>
</dbReference>
<reference evidence="2" key="1">
    <citation type="submission" date="2022-04" db="EMBL/GenBank/DDBJ databases">
        <title>Roseomonas acroporae sp. nov., isolated from coral Acropora digitifera.</title>
        <authorList>
            <person name="Sun H."/>
        </authorList>
    </citation>
    <scope>NUCLEOTIDE SEQUENCE</scope>
    <source>
        <strain evidence="2">NAR14</strain>
    </source>
</reference>
<gene>
    <name evidence="2" type="ORF">M0638_23355</name>
</gene>
<keyword evidence="3" id="KW-1185">Reference proteome</keyword>
<name>A0A9X1YDV8_9PROT</name>
<evidence type="ECO:0000313" key="2">
    <source>
        <dbReference type="EMBL" id="MCK8787313.1"/>
    </source>
</evidence>
<feature type="region of interest" description="Disordered" evidence="1">
    <location>
        <begin position="1"/>
        <end position="33"/>
    </location>
</feature>
<sequence length="92" mass="10137">MKPMEPMKPMSGGEAWWPKDLGEPSTSGGQNDTQYAFFPEKHRLAVRRDGKVTVYDSGDHRIGGVQQAQGGESSLAFTSQKGSVRLDELRQV</sequence>
<proteinExistence type="predicted"/>